<protein>
    <submittedName>
        <fullName evidence="1">Uncharacterized protein</fullName>
    </submittedName>
</protein>
<organism evidence="1 2">
    <name type="scientific">Diphasiastrum complanatum</name>
    <name type="common">Issler's clubmoss</name>
    <name type="synonym">Lycopodium complanatum</name>
    <dbReference type="NCBI Taxonomy" id="34168"/>
    <lineage>
        <taxon>Eukaryota</taxon>
        <taxon>Viridiplantae</taxon>
        <taxon>Streptophyta</taxon>
        <taxon>Embryophyta</taxon>
        <taxon>Tracheophyta</taxon>
        <taxon>Lycopodiopsida</taxon>
        <taxon>Lycopodiales</taxon>
        <taxon>Lycopodiaceae</taxon>
        <taxon>Lycopodioideae</taxon>
        <taxon>Diphasiastrum</taxon>
    </lineage>
</organism>
<evidence type="ECO:0000313" key="1">
    <source>
        <dbReference type="EMBL" id="KAJ7566707.1"/>
    </source>
</evidence>
<gene>
    <name evidence="1" type="ORF">O6H91_02G115100</name>
</gene>
<name>A0ACC2EJT2_DIPCM</name>
<sequence length="982" mass="106561">MSVLACVSWEEKKHRCSLRQLVSHSFASAMQCYCSNPKFVPVMSWLTWIACLLMSSSLVEASLAATEVNALRDIASVLQLNSSDVGSAWNTTGADPCTWKGIYCDAMGEHVINITLELENLRGEVPASLANLTSLVKIDLANNFLSGRIPSELGTLSSLQYLSFGGNNLTGEIPSEFGTLKSLQTLYLDNNLLEGGIPTSFANLTSLQVIHLSSNSLTGVIPSELGSLTLLTDLHLDNNGFSGQIPITFSNLTNLLILALDSNNLSGGLSVLEKMPALEKLFLARNDFSGQIPQFGVSSSNLVALFLCFNKLSGTIPSSLGNVLSLTVLCLSHNNLSGTIPSTFGANLFNLAILDVSHNSLSGSLSFTQTTSWSQRYLASDFSFNYFGSDASSDLPSNLRIGNNTLFNSCSVSLSSSNNYTAPSCSQSQPGNNSQFAINVGGDSAVQNAKNGVTFVKDLFFQASVGLQIDPTNTWALQVSGGGAGSVVSMKTSIANVSADEVEGVYQSMRWSPIYLAYYGINMQNGRYNVNLYFAEIVFKLPGYRVFDVIVQGELVLSNLDVVKEVGYATAFRKVVQANVTDGLLKIEFLYVGPNRWLDPGLVQPNLVNGTGPMVSGISVKQLQLYSALGYPTSHTKTWTIIGATVAAVAALAILSLVVLRTWKRQEKESESSEKQASSESALLSADLNRPAFYSYKELQDATDNFSDANIIGKGGFGTVYRGVLKDKSVVAIKQLTQKCHSSRASFRSEISILSSVQHRNLLSLRGCCLDTEFPLLVCEYLPNGSLSDVLYKAGSVLGWEIRRHIAIGTASGLAYLHHELKHRIIHCDVKPANILLDANYNPLIADFGLSRLLYDDTVSHISTSNIKGTMGYLAPEYAGLWHLSEKIDVFSFGVVLLEILSGRHALDLSLPSGQIELWNWANAIGEEPKDLLKLVDPKLVGQMVEEEALNMAKVARLCTQESSSLRPTMRMVWQMLNECTY</sequence>
<reference evidence="2" key="1">
    <citation type="journal article" date="2024" name="Proc. Natl. Acad. Sci. U.S.A.">
        <title>Extraordinary preservation of gene collinearity over three hundred million years revealed in homosporous lycophytes.</title>
        <authorList>
            <person name="Li C."/>
            <person name="Wickell D."/>
            <person name="Kuo L.Y."/>
            <person name="Chen X."/>
            <person name="Nie B."/>
            <person name="Liao X."/>
            <person name="Peng D."/>
            <person name="Ji J."/>
            <person name="Jenkins J."/>
            <person name="Williams M."/>
            <person name="Shu S."/>
            <person name="Plott C."/>
            <person name="Barry K."/>
            <person name="Rajasekar S."/>
            <person name="Grimwood J."/>
            <person name="Han X."/>
            <person name="Sun S."/>
            <person name="Hou Z."/>
            <person name="He W."/>
            <person name="Dai G."/>
            <person name="Sun C."/>
            <person name="Schmutz J."/>
            <person name="Leebens-Mack J.H."/>
            <person name="Li F.W."/>
            <person name="Wang L."/>
        </authorList>
    </citation>
    <scope>NUCLEOTIDE SEQUENCE [LARGE SCALE GENOMIC DNA]</scope>
    <source>
        <strain evidence="2">cv. PW_Plant_1</strain>
    </source>
</reference>
<comment type="caution">
    <text evidence="1">The sequence shown here is derived from an EMBL/GenBank/DDBJ whole genome shotgun (WGS) entry which is preliminary data.</text>
</comment>
<accession>A0ACC2EJT2</accession>
<proteinExistence type="predicted"/>
<dbReference type="Proteomes" id="UP001162992">
    <property type="component" value="Chromosome 2"/>
</dbReference>
<dbReference type="EMBL" id="CM055093">
    <property type="protein sequence ID" value="KAJ7566707.1"/>
    <property type="molecule type" value="Genomic_DNA"/>
</dbReference>
<keyword evidence="2" id="KW-1185">Reference proteome</keyword>
<evidence type="ECO:0000313" key="2">
    <source>
        <dbReference type="Proteomes" id="UP001162992"/>
    </source>
</evidence>